<dbReference type="EMBL" id="CABM01000042">
    <property type="protein sequence ID" value="CBH97295.1"/>
    <property type="molecule type" value="Genomic_DNA"/>
</dbReference>
<dbReference type="PANTHER" id="PTHR10210">
    <property type="entry name" value="RIBOSE-PHOSPHATE DIPHOSPHOKINASE FAMILY MEMBER"/>
    <property type="match status" value="1"/>
</dbReference>
<dbReference type="GO" id="GO:0006164">
    <property type="term" value="P:purine nucleotide biosynthetic process"/>
    <property type="evidence" value="ECO:0007669"/>
    <property type="project" value="TreeGrafter"/>
</dbReference>
<organism evidence="4">
    <name type="scientific">mine drainage metagenome</name>
    <dbReference type="NCBI Taxonomy" id="410659"/>
    <lineage>
        <taxon>unclassified sequences</taxon>
        <taxon>metagenomes</taxon>
        <taxon>ecological metagenomes</taxon>
    </lineage>
</organism>
<dbReference type="PANTHER" id="PTHR10210:SF41">
    <property type="entry name" value="RIBOSE-PHOSPHATE PYROPHOSPHOKINASE 1, CHLOROPLASTIC"/>
    <property type="match status" value="1"/>
</dbReference>
<proteinExistence type="predicted"/>
<dbReference type="GO" id="GO:0016301">
    <property type="term" value="F:kinase activity"/>
    <property type="evidence" value="ECO:0007669"/>
    <property type="project" value="UniProtKB-KW"/>
</dbReference>
<feature type="domain" description="Phosphoribosyltransferase" evidence="2">
    <location>
        <begin position="149"/>
        <end position="246"/>
    </location>
</feature>
<sequence>MTALTLYPMPGNEARAAAIARALGGRVEVQVAACNVHRFPDGENLVQVQAPAPGSQAVLVCTLNAPDSKTVPLLMAASTLRDLGATQVGLVAPYLAYLRQDRRFMPGEAVSARVYARLLSAHFDWLLTVDPHLHRIHDLSEIYALRSRVLHAAARMAAWIQAHVDRPLIVGPDGESAQWAADVAARVGAPVVVVSKTRLGDEDVRSTIPDLHLHLGRTPVLIDDIVSSGRTLVAALDHLREQHAPPAICLAVHGLFADNALAAIRAAGAARVVCADTTDGIDAPGVEIIPLDEDLAQRVLEMTSRGCSQSAPAAARASSTIPGERA</sequence>
<dbReference type="InterPro" id="IPR029099">
    <property type="entry name" value="Pribosyltran_N"/>
</dbReference>
<name>E6PQU0_9ZZZZ</name>
<keyword evidence="4" id="KW-0808">Transferase</keyword>
<dbReference type="InterPro" id="IPR000836">
    <property type="entry name" value="PRTase_dom"/>
</dbReference>
<protein>
    <submittedName>
        <fullName evidence="4">Ribose-phosphate diphosphokinase</fullName>
        <ecNumber evidence="4">2.7.6.1</ecNumber>
    </submittedName>
</protein>
<dbReference type="Pfam" id="PF00156">
    <property type="entry name" value="Pribosyltran"/>
    <property type="match status" value="1"/>
</dbReference>
<dbReference type="InterPro" id="IPR029057">
    <property type="entry name" value="PRTase-like"/>
</dbReference>
<dbReference type="NCBIfam" id="TIGR01251">
    <property type="entry name" value="ribP_PPkin"/>
    <property type="match status" value="1"/>
</dbReference>
<dbReference type="GO" id="GO:0004749">
    <property type="term" value="F:ribose phosphate diphosphokinase activity"/>
    <property type="evidence" value="ECO:0007669"/>
    <property type="project" value="UniProtKB-EC"/>
</dbReference>
<dbReference type="GO" id="GO:0005737">
    <property type="term" value="C:cytoplasm"/>
    <property type="evidence" value="ECO:0007669"/>
    <property type="project" value="TreeGrafter"/>
</dbReference>
<keyword evidence="4" id="KW-0418">Kinase</keyword>
<dbReference type="NCBIfam" id="NF005537">
    <property type="entry name" value="PRK07199.1"/>
    <property type="match status" value="1"/>
</dbReference>
<comment type="caution">
    <text evidence="4">The sequence shown here is derived from an EMBL/GenBank/DDBJ whole genome shotgun (WGS) entry which is preliminary data.</text>
</comment>
<dbReference type="CDD" id="cd06223">
    <property type="entry name" value="PRTases_typeI"/>
    <property type="match status" value="1"/>
</dbReference>
<evidence type="ECO:0000259" key="2">
    <source>
        <dbReference type="Pfam" id="PF00156"/>
    </source>
</evidence>
<dbReference type="EC" id="2.7.6.1" evidence="4"/>
<dbReference type="InterPro" id="IPR005946">
    <property type="entry name" value="Rib-P_diPkinase"/>
</dbReference>
<reference evidence="4" key="1">
    <citation type="submission" date="2009-10" db="EMBL/GenBank/DDBJ databases">
        <title>Diversity of trophic interactions inside an arsenic-rich microbial ecosystem.</title>
        <authorList>
            <person name="Bertin P.N."/>
            <person name="Heinrich-Salmeron A."/>
            <person name="Pelletier E."/>
            <person name="Goulhen-Chollet F."/>
            <person name="Arsene-Ploetze F."/>
            <person name="Gallien S."/>
            <person name="Calteau A."/>
            <person name="Vallenet D."/>
            <person name="Casiot C."/>
            <person name="Chane-Woon-Ming B."/>
            <person name="Giloteaux L."/>
            <person name="Barakat M."/>
            <person name="Bonnefoy V."/>
            <person name="Bruneel O."/>
            <person name="Chandler M."/>
            <person name="Cleiss J."/>
            <person name="Duran R."/>
            <person name="Elbaz-Poulichet F."/>
            <person name="Fonknechten N."/>
            <person name="Lauga B."/>
            <person name="Mornico D."/>
            <person name="Ortet P."/>
            <person name="Schaeffer C."/>
            <person name="Siguier P."/>
            <person name="Alexander Thil Smith A."/>
            <person name="Van Dorsselaer A."/>
            <person name="Weissenbach J."/>
            <person name="Medigue C."/>
            <person name="Le Paslier D."/>
        </authorList>
    </citation>
    <scope>NUCLEOTIDE SEQUENCE</scope>
</reference>
<keyword evidence="1" id="KW-0545">Nucleotide biosynthesis</keyword>
<dbReference type="SMART" id="SM01400">
    <property type="entry name" value="Pribosyltran_N"/>
    <property type="match status" value="1"/>
</dbReference>
<dbReference type="AlphaFoldDB" id="E6PQU0"/>
<dbReference type="Gene3D" id="3.40.50.2020">
    <property type="match status" value="2"/>
</dbReference>
<gene>
    <name evidence="4" type="ORF">CARN2_2767</name>
</gene>
<evidence type="ECO:0000313" key="4">
    <source>
        <dbReference type="EMBL" id="CBH97295.1"/>
    </source>
</evidence>
<evidence type="ECO:0000256" key="1">
    <source>
        <dbReference type="ARBA" id="ARBA00022727"/>
    </source>
</evidence>
<dbReference type="SUPFAM" id="SSF53271">
    <property type="entry name" value="PRTase-like"/>
    <property type="match status" value="2"/>
</dbReference>
<feature type="domain" description="Ribose-phosphate pyrophosphokinase N-terminal" evidence="3">
    <location>
        <begin position="15"/>
        <end position="121"/>
    </location>
</feature>
<dbReference type="GO" id="GO:0002189">
    <property type="term" value="C:ribose phosphate diphosphokinase complex"/>
    <property type="evidence" value="ECO:0007669"/>
    <property type="project" value="TreeGrafter"/>
</dbReference>
<evidence type="ECO:0000259" key="3">
    <source>
        <dbReference type="Pfam" id="PF13793"/>
    </source>
</evidence>
<accession>E6PQU0</accession>
<dbReference type="GO" id="GO:0006015">
    <property type="term" value="P:5-phosphoribose 1-diphosphate biosynthetic process"/>
    <property type="evidence" value="ECO:0007669"/>
    <property type="project" value="TreeGrafter"/>
</dbReference>
<dbReference type="GO" id="GO:0000287">
    <property type="term" value="F:magnesium ion binding"/>
    <property type="evidence" value="ECO:0007669"/>
    <property type="project" value="InterPro"/>
</dbReference>
<dbReference type="Pfam" id="PF13793">
    <property type="entry name" value="Pribosyltran_N"/>
    <property type="match status" value="1"/>
</dbReference>